<reference evidence="3" key="2">
    <citation type="submission" date="2025-08" db="UniProtKB">
        <authorList>
            <consortium name="RefSeq"/>
        </authorList>
    </citation>
    <scope>IDENTIFICATION</scope>
</reference>
<dbReference type="InterPro" id="IPR036047">
    <property type="entry name" value="F-box-like_dom_sf"/>
</dbReference>
<evidence type="ECO:0000313" key="3">
    <source>
        <dbReference type="RefSeq" id="XP_040964778.1"/>
    </source>
</evidence>
<evidence type="ECO:0000259" key="1">
    <source>
        <dbReference type="SMART" id="SM00256"/>
    </source>
</evidence>
<dbReference type="PANTHER" id="PTHR31672:SF13">
    <property type="entry name" value="F-BOX PROTEIN CPR30-LIKE"/>
    <property type="match status" value="1"/>
</dbReference>
<dbReference type="PANTHER" id="PTHR31672">
    <property type="entry name" value="BNACNNG10540D PROTEIN"/>
    <property type="match status" value="1"/>
</dbReference>
<dbReference type="InterPro" id="IPR050796">
    <property type="entry name" value="SCF_F-box_component"/>
</dbReference>
<protein>
    <submittedName>
        <fullName evidence="3">Uncharacterized protein isoform X3</fullName>
    </submittedName>
</protein>
<dbReference type="SUPFAM" id="SSF81383">
    <property type="entry name" value="F-box domain"/>
    <property type="match status" value="1"/>
</dbReference>
<dbReference type="Pfam" id="PF00646">
    <property type="entry name" value="F-box"/>
    <property type="match status" value="1"/>
</dbReference>
<dbReference type="Gene3D" id="1.20.1280.50">
    <property type="match status" value="1"/>
</dbReference>
<dbReference type="GeneID" id="107903854"/>
<dbReference type="RefSeq" id="XP_040964778.1">
    <property type="nucleotide sequence ID" value="XM_041108844.1"/>
</dbReference>
<sequence length="105" mass="11828">MGMKTPMINSAAEKIAYNQDLLTQILLRLPTKSLIKFKSVSKLWQFIISDPDFCLSHTRHHHRNGFLSPTALLLKGLFASGKVIGSLVSLIWTYIHQKLVHGICV</sequence>
<organism evidence="2 3">
    <name type="scientific">Gossypium hirsutum</name>
    <name type="common">Upland cotton</name>
    <name type="synonym">Gossypium mexicanum</name>
    <dbReference type="NCBI Taxonomy" id="3635"/>
    <lineage>
        <taxon>Eukaryota</taxon>
        <taxon>Viridiplantae</taxon>
        <taxon>Streptophyta</taxon>
        <taxon>Embryophyta</taxon>
        <taxon>Tracheophyta</taxon>
        <taxon>Spermatophyta</taxon>
        <taxon>Magnoliopsida</taxon>
        <taxon>eudicotyledons</taxon>
        <taxon>Gunneridae</taxon>
        <taxon>Pentapetalae</taxon>
        <taxon>rosids</taxon>
        <taxon>malvids</taxon>
        <taxon>Malvales</taxon>
        <taxon>Malvaceae</taxon>
        <taxon>Malvoideae</taxon>
        <taxon>Gossypium</taxon>
    </lineage>
</organism>
<reference evidence="2" key="1">
    <citation type="journal article" date="2020" name="Nat. Genet.">
        <title>Genomic diversifications of five Gossypium allopolyploid species and their impact on cotton improvement.</title>
        <authorList>
            <person name="Chen Z.J."/>
            <person name="Sreedasyam A."/>
            <person name="Ando A."/>
            <person name="Song Q."/>
            <person name="De Santiago L.M."/>
            <person name="Hulse-Kemp A.M."/>
            <person name="Ding M."/>
            <person name="Ye W."/>
            <person name="Kirkbride R.C."/>
            <person name="Jenkins J."/>
            <person name="Plott C."/>
            <person name="Lovell J."/>
            <person name="Lin Y.M."/>
            <person name="Vaughn R."/>
            <person name="Liu B."/>
            <person name="Simpson S."/>
            <person name="Scheffler B.E."/>
            <person name="Wen L."/>
            <person name="Saski C.A."/>
            <person name="Grover C.E."/>
            <person name="Hu G."/>
            <person name="Conover J.L."/>
            <person name="Carlson J.W."/>
            <person name="Shu S."/>
            <person name="Boston L.B."/>
            <person name="Williams M."/>
            <person name="Peterson D.G."/>
            <person name="McGee K."/>
            <person name="Jones D.C."/>
            <person name="Wendel J.F."/>
            <person name="Stelly D.M."/>
            <person name="Grimwood J."/>
            <person name="Schmutz J."/>
        </authorList>
    </citation>
    <scope>NUCLEOTIDE SEQUENCE [LARGE SCALE GENOMIC DNA]</scope>
    <source>
        <strain evidence="2">cv. TM-1</strain>
    </source>
</reference>
<name>A0ABM3BCJ6_GOSHI</name>
<dbReference type="InterPro" id="IPR001810">
    <property type="entry name" value="F-box_dom"/>
</dbReference>
<keyword evidence="2" id="KW-1185">Reference proteome</keyword>
<accession>A0ABM3BCJ6</accession>
<dbReference type="SMART" id="SM00256">
    <property type="entry name" value="FBOX"/>
    <property type="match status" value="1"/>
</dbReference>
<dbReference type="Proteomes" id="UP000818029">
    <property type="component" value="Chromosome D13"/>
</dbReference>
<evidence type="ECO:0000313" key="2">
    <source>
        <dbReference type="Proteomes" id="UP000818029"/>
    </source>
</evidence>
<feature type="domain" description="F-box" evidence="1">
    <location>
        <begin position="17"/>
        <end position="57"/>
    </location>
</feature>
<proteinExistence type="predicted"/>
<gene>
    <name evidence="3" type="primary">LOC107903854</name>
</gene>